<dbReference type="Proteomes" id="UP000013028">
    <property type="component" value="Unassembled WGS sequence"/>
</dbReference>
<evidence type="ECO:0008006" key="3">
    <source>
        <dbReference type="Google" id="ProtNLM"/>
    </source>
</evidence>
<protein>
    <recommendedName>
        <fullName evidence="3">DUF1828 domain-containing protein</fullName>
    </recommendedName>
</protein>
<name>A0AAV3ILV7_ACINO</name>
<accession>A0AAV3ILV7</accession>
<comment type="caution">
    <text evidence="1">The sequence shown here is derived from an EMBL/GenBank/DDBJ whole genome shotgun (WGS) entry which is preliminary data.</text>
</comment>
<dbReference type="RefSeq" id="WP_001088871.1">
    <property type="nucleotide sequence ID" value="NZ_KB849570.1"/>
</dbReference>
<dbReference type="AlphaFoldDB" id="A0AAV3ILV7"/>
<dbReference type="EMBL" id="APPP01000014">
    <property type="protein sequence ID" value="ENV40633.1"/>
    <property type="molecule type" value="Genomic_DNA"/>
</dbReference>
<evidence type="ECO:0000313" key="2">
    <source>
        <dbReference type="Proteomes" id="UP000013028"/>
    </source>
</evidence>
<gene>
    <name evidence="1" type="ORF">F958_03668</name>
</gene>
<sequence>MNSSIKDSIEKLGFHVYHADDEHLCVTTPQTFSSGKPACYFISQNNNKIILNDFSLNFHAMSDCLPQPEKTENIISRLVRNTHTNGLIRFEKHRIWCKAGVQDLEFAIGHYLNVLGRLTSYEAKPSTDQELEEILSEIETFLLYKFGKDNLILKPKVIGHTGTSYDFNYQCGSKFIDYAKPEAEKTGKLLRKMFDVQNLQNDAEFQIILEDRVNKDHFKREAEILGNIASIMPASSILSS</sequence>
<proteinExistence type="predicted"/>
<reference evidence="1 2" key="1">
    <citation type="submission" date="2013-02" db="EMBL/GenBank/DDBJ databases">
        <title>The Genome Sequence of Acinetobacter nosocomialis NIPH 386.</title>
        <authorList>
            <consortium name="The Broad Institute Genome Sequencing Platform"/>
            <consortium name="The Broad Institute Genome Sequencing Center for Infectious Disease"/>
            <person name="Cerqueira G."/>
            <person name="Feldgarden M."/>
            <person name="Courvalin P."/>
            <person name="Perichon B."/>
            <person name="Grillot-Courvalin C."/>
            <person name="Clermont D."/>
            <person name="Rocha E."/>
            <person name="Yoon E.-J."/>
            <person name="Nemec A."/>
            <person name="Walker B."/>
            <person name="Young S.K."/>
            <person name="Zeng Q."/>
            <person name="Gargeya S."/>
            <person name="Fitzgerald M."/>
            <person name="Haas B."/>
            <person name="Abouelleil A."/>
            <person name="Alvarado L."/>
            <person name="Arachchi H.M."/>
            <person name="Berlin A.M."/>
            <person name="Chapman S.B."/>
            <person name="Dewar J."/>
            <person name="Goldberg J."/>
            <person name="Griggs A."/>
            <person name="Gujja S."/>
            <person name="Hansen M."/>
            <person name="Howarth C."/>
            <person name="Imamovic A."/>
            <person name="Larimer J."/>
            <person name="McCowan C."/>
            <person name="Murphy C."/>
            <person name="Neiman D."/>
            <person name="Pearson M."/>
            <person name="Priest M."/>
            <person name="Roberts A."/>
            <person name="Saif S."/>
            <person name="Shea T."/>
            <person name="Sisk P."/>
            <person name="Sykes S."/>
            <person name="Wortman J."/>
            <person name="Nusbaum C."/>
            <person name="Birren B."/>
        </authorList>
    </citation>
    <scope>NUCLEOTIDE SEQUENCE [LARGE SCALE GENOMIC DNA]</scope>
    <source>
        <strain evidence="1 2">NIPH 386</strain>
    </source>
</reference>
<evidence type="ECO:0000313" key="1">
    <source>
        <dbReference type="EMBL" id="ENV40633.1"/>
    </source>
</evidence>
<organism evidence="1 2">
    <name type="scientific">Acinetobacter nosocomialis NIPH 386</name>
    <dbReference type="NCBI Taxonomy" id="1217985"/>
    <lineage>
        <taxon>Bacteria</taxon>
        <taxon>Pseudomonadati</taxon>
        <taxon>Pseudomonadota</taxon>
        <taxon>Gammaproteobacteria</taxon>
        <taxon>Moraxellales</taxon>
        <taxon>Moraxellaceae</taxon>
        <taxon>Acinetobacter</taxon>
        <taxon>Acinetobacter calcoaceticus/baumannii complex</taxon>
    </lineage>
</organism>